<dbReference type="EMBL" id="ADLN01000021">
    <property type="protein sequence ID" value="EHI60422.1"/>
    <property type="molecule type" value="Genomic_DNA"/>
</dbReference>
<dbReference type="InterPro" id="IPR018392">
    <property type="entry name" value="LysM"/>
</dbReference>
<dbReference type="GO" id="GO:0030313">
    <property type="term" value="C:cell envelope"/>
    <property type="evidence" value="ECO:0007669"/>
    <property type="project" value="UniProtKB-SubCell"/>
</dbReference>
<dbReference type="Proteomes" id="UP000005384">
    <property type="component" value="Unassembled WGS sequence"/>
</dbReference>
<name>G5IDL4_9FIRM</name>
<keyword evidence="5" id="KW-1185">Reference proteome</keyword>
<dbReference type="SMART" id="SM00257">
    <property type="entry name" value="LysM"/>
    <property type="match status" value="1"/>
</dbReference>
<dbReference type="InterPro" id="IPR042229">
    <property type="entry name" value="Listeria/Bacterioides_rpt_sf"/>
</dbReference>
<dbReference type="HOGENOM" id="CLU_271240_0_0_9"/>
<dbReference type="InterPro" id="IPR013378">
    <property type="entry name" value="InlB-like_B-rpt"/>
</dbReference>
<evidence type="ECO:0000313" key="4">
    <source>
        <dbReference type="EMBL" id="EHI60422.1"/>
    </source>
</evidence>
<evidence type="ECO:0000313" key="5">
    <source>
        <dbReference type="Proteomes" id="UP000005384"/>
    </source>
</evidence>
<dbReference type="PATRIC" id="fig|742737.3.peg.1613"/>
<dbReference type="Pfam" id="PF07581">
    <property type="entry name" value="Glug"/>
    <property type="match status" value="1"/>
</dbReference>
<gene>
    <name evidence="4" type="ORF">HMPREF9473_01591</name>
</gene>
<dbReference type="SUPFAM" id="SSF54106">
    <property type="entry name" value="LysM domain"/>
    <property type="match status" value="1"/>
</dbReference>
<feature type="region of interest" description="Disordered" evidence="2">
    <location>
        <begin position="876"/>
        <end position="898"/>
    </location>
</feature>
<dbReference type="Gene3D" id="2.160.20.110">
    <property type="match status" value="1"/>
</dbReference>
<evidence type="ECO:0000256" key="1">
    <source>
        <dbReference type="ARBA" id="ARBA00004196"/>
    </source>
</evidence>
<dbReference type="NCBIfam" id="TIGR02543">
    <property type="entry name" value="List_Bact_rpt"/>
    <property type="match status" value="2"/>
</dbReference>
<comment type="subcellular location">
    <subcellularLocation>
        <location evidence="1">Cell envelope</location>
    </subcellularLocation>
</comment>
<comment type="caution">
    <text evidence="4">The sequence shown here is derived from an EMBL/GenBank/DDBJ whole genome shotgun (WGS) entry which is preliminary data.</text>
</comment>
<dbReference type="PANTHER" id="PTHR33734">
    <property type="entry name" value="LYSM DOMAIN-CONTAINING GPI-ANCHORED PROTEIN 2"/>
    <property type="match status" value="1"/>
</dbReference>
<accession>G5IDL4</accession>
<dbReference type="GO" id="GO:0008932">
    <property type="term" value="F:lytic endotransglycosylase activity"/>
    <property type="evidence" value="ECO:0007669"/>
    <property type="project" value="TreeGrafter"/>
</dbReference>
<dbReference type="Pfam" id="PF01476">
    <property type="entry name" value="LysM"/>
    <property type="match status" value="1"/>
</dbReference>
<dbReference type="Pfam" id="PF09479">
    <property type="entry name" value="Flg_new"/>
    <property type="match status" value="2"/>
</dbReference>
<dbReference type="Gene3D" id="3.10.350.10">
    <property type="entry name" value="LysM domain"/>
    <property type="match status" value="1"/>
</dbReference>
<evidence type="ECO:0000256" key="2">
    <source>
        <dbReference type="SAM" id="MobiDB-lite"/>
    </source>
</evidence>
<organism evidence="4 5">
    <name type="scientific">Hungatella hathewayi WAL-18680</name>
    <dbReference type="NCBI Taxonomy" id="742737"/>
    <lineage>
        <taxon>Bacteria</taxon>
        <taxon>Bacillati</taxon>
        <taxon>Bacillota</taxon>
        <taxon>Clostridia</taxon>
        <taxon>Lachnospirales</taxon>
        <taxon>Lachnospiraceae</taxon>
        <taxon>Hungatella</taxon>
    </lineage>
</organism>
<dbReference type="CDD" id="cd00118">
    <property type="entry name" value="LysM"/>
    <property type="match status" value="1"/>
</dbReference>
<proteinExistence type="predicted"/>
<protein>
    <recommendedName>
        <fullName evidence="3">LysM domain-containing protein</fullName>
    </recommendedName>
</protein>
<dbReference type="AlphaFoldDB" id="G5IDL4"/>
<reference evidence="4 5" key="1">
    <citation type="submission" date="2011-08" db="EMBL/GenBank/DDBJ databases">
        <title>The Genome Sequence of Clostridium hathewayi WAL-18680.</title>
        <authorList>
            <consortium name="The Broad Institute Genome Sequencing Platform"/>
            <person name="Earl A."/>
            <person name="Ward D."/>
            <person name="Feldgarden M."/>
            <person name="Gevers D."/>
            <person name="Finegold S.M."/>
            <person name="Summanen P.H."/>
            <person name="Molitoris D.R."/>
            <person name="Song M."/>
            <person name="Daigneault M."/>
            <person name="Allen-Vercoe E."/>
            <person name="Young S.K."/>
            <person name="Zeng Q."/>
            <person name="Gargeya S."/>
            <person name="Fitzgerald M."/>
            <person name="Haas B."/>
            <person name="Abouelleil A."/>
            <person name="Alvarado L."/>
            <person name="Arachchi H.M."/>
            <person name="Berlin A."/>
            <person name="Brown A."/>
            <person name="Chapman S.B."/>
            <person name="Chen Z."/>
            <person name="Dunbar C."/>
            <person name="Freedman E."/>
            <person name="Gearin G."/>
            <person name="Gellesch M."/>
            <person name="Goldberg J."/>
            <person name="Griggs A."/>
            <person name="Gujja S."/>
            <person name="Heiman D."/>
            <person name="Howarth C."/>
            <person name="Larson L."/>
            <person name="Lui A."/>
            <person name="MacDonald P.J.P."/>
            <person name="Montmayeur A."/>
            <person name="Murphy C."/>
            <person name="Neiman D."/>
            <person name="Pearson M."/>
            <person name="Priest M."/>
            <person name="Roberts A."/>
            <person name="Saif S."/>
            <person name="Shea T."/>
            <person name="Shenoy N."/>
            <person name="Sisk P."/>
            <person name="Stolte C."/>
            <person name="Sykes S."/>
            <person name="Wortman J."/>
            <person name="Nusbaum C."/>
            <person name="Birren B."/>
        </authorList>
    </citation>
    <scope>NUCLEOTIDE SEQUENCE [LARGE SCALE GENOMIC DNA]</scope>
    <source>
        <strain evidence="4 5">WAL-18680</strain>
    </source>
</reference>
<dbReference type="Gene3D" id="2.60.40.4270">
    <property type="entry name" value="Listeria-Bacteroides repeat domain"/>
    <property type="match status" value="2"/>
</dbReference>
<evidence type="ECO:0000259" key="3">
    <source>
        <dbReference type="PROSITE" id="PS51782"/>
    </source>
</evidence>
<sequence length="1196" mass="126824">MEFPVISVALEDEDTQKDNILPERRSRMGSSDTWLDADYADTGWYDGHEDDSDYEISTAAELAGLAKLVNVERINFRDKTILLTDEVDLDGHQWVPIGNADCSFQGTFDGGNAVVSQMRMNVSGSQAAAGNAGLFGRLFGGTVKNVIIGEDAEILIDYTGNSSSNYNGYGAVAGSVSDSGLVENCHNLADISASTGDTTIGVGGIVGHLNSGSVRNCSNSGTISGTSIVAGGVVGQNGGSGKGTIQNCWNTGTVTMDGYYVYAGGITGENYTSTSKVENCYNAGDIEGTENRSYYGGVAASNSGAVTNCYNAGILTVPDKDSMYAGSVTGDNSSGKTANSYWYKDTGINETMPGVGNSGTENAVYSFDGTGVFADDAVVTVGEASYTSLLPALSAWVDSQPAGYWFWTGDAAAPVLTEERPPETYGVTVNVNKDGTDWLNHGKTFRLVNADDDSVTTNLNAVTDGTYGIYEGTVDTGVDVTVDGASTDATVDYYTVTFYDGVTAYGAGTDQAPQIILKGKKAAAPPQNPVKADYVFNGWFTENGGTTEFSFDNTAVTQATSVYAGWTYDTSGVAEVSFSVSQNGPYYKNDEVTLLVSVKNSTTNAEITTGTVQFYRGEQPVGNAVTYNHAGSGEKGFALTVICGPSTLFPSLTTGDNVVKAVYTAVGGSTIATDPVTLTVLPKRNGERYLGTAVFQVEYDGSDKGVCPVQFIVANNGGREDGTITPDQYIVSEQFRITATKENADFTDFTVEHNEEHTIVYVYVKQAGAYNFTVTLDNPEYMGSKTVSVQVTSSGEPEIPAAKYTVTLNSNGGGALDPVTGITAGSTVHLPVPERSGWRFDGWFTTVEGGIRYTDNTPITGDVTLYAHWTFIGEGSSSGNSSGGSSSGRVPSGTGNAGSYTTPVVIPAAPDEKPDAPVIVETVVKTEIGKDGSATLNIPDQAVEEAIRKVMEEAVKRGAAGRELIVRLKSDTENRMIQTATVNLPKVTQERIINNQIARFIIVLDRPDISLGLNLASVQSIYAQASADVQLGVVNLSGDLLSAEGKEVFESRPAFSLSASYWNEQKYATDTISQFGDGRMIIEIPYQMIEGGQADEFLIACLKEDGGVEYLYDSSYLPERGVYTAGLSHLSIYGIARKKETGLLPEAGNEYYTVKPGDTLTKLASRFGTTVQKLAAWNNIKNPDRISVGQVLVVKR</sequence>
<dbReference type="PANTHER" id="PTHR33734:SF22">
    <property type="entry name" value="MEMBRANE-BOUND LYTIC MUREIN TRANSGLYCOSYLASE D"/>
    <property type="match status" value="1"/>
</dbReference>
<feature type="domain" description="LysM" evidence="3">
    <location>
        <begin position="1150"/>
        <end position="1194"/>
    </location>
</feature>
<dbReference type="InterPro" id="IPR011493">
    <property type="entry name" value="GLUG"/>
</dbReference>
<dbReference type="PROSITE" id="PS51782">
    <property type="entry name" value="LYSM"/>
    <property type="match status" value="1"/>
</dbReference>
<dbReference type="InterPro" id="IPR036779">
    <property type="entry name" value="LysM_dom_sf"/>
</dbReference>